<name>A0A3B9GYY8_9PROT</name>
<organism evidence="3 4">
    <name type="scientific">Hyphomonas adhaerens</name>
    <dbReference type="NCBI Taxonomy" id="81029"/>
    <lineage>
        <taxon>Bacteria</taxon>
        <taxon>Pseudomonadati</taxon>
        <taxon>Pseudomonadota</taxon>
        <taxon>Alphaproteobacteria</taxon>
        <taxon>Hyphomonadales</taxon>
        <taxon>Hyphomonadaceae</taxon>
        <taxon>Hyphomonas</taxon>
    </lineage>
</organism>
<dbReference type="Pfam" id="PF10502">
    <property type="entry name" value="Peptidase_S26"/>
    <property type="match status" value="1"/>
</dbReference>
<keyword evidence="1" id="KW-0472">Membrane</keyword>
<dbReference type="InterPro" id="IPR036286">
    <property type="entry name" value="LexA/Signal_pep-like_sf"/>
</dbReference>
<dbReference type="EMBL" id="DMAN01000233">
    <property type="protein sequence ID" value="HAE27598.1"/>
    <property type="molecule type" value="Genomic_DNA"/>
</dbReference>
<proteinExistence type="predicted"/>
<dbReference type="GO" id="GO:0006465">
    <property type="term" value="P:signal peptide processing"/>
    <property type="evidence" value="ECO:0007669"/>
    <property type="project" value="InterPro"/>
</dbReference>
<feature type="domain" description="Peptidase S26" evidence="2">
    <location>
        <begin position="45"/>
        <end position="178"/>
    </location>
</feature>
<dbReference type="SUPFAM" id="SSF51306">
    <property type="entry name" value="LexA/Signal peptidase"/>
    <property type="match status" value="1"/>
</dbReference>
<dbReference type="AlphaFoldDB" id="A0A3B9GYY8"/>
<feature type="transmembrane region" description="Helical" evidence="1">
    <location>
        <begin position="22"/>
        <end position="40"/>
    </location>
</feature>
<protein>
    <recommendedName>
        <fullName evidence="2">Peptidase S26 domain-containing protein</fullName>
    </recommendedName>
</protein>
<dbReference type="Gene3D" id="2.10.109.10">
    <property type="entry name" value="Umud Fragment, subunit A"/>
    <property type="match status" value="1"/>
</dbReference>
<comment type="caution">
    <text evidence="3">The sequence shown here is derived from an EMBL/GenBank/DDBJ whole genome shotgun (WGS) entry which is preliminary data.</text>
</comment>
<keyword evidence="1" id="KW-0812">Transmembrane</keyword>
<dbReference type="GO" id="GO:0004252">
    <property type="term" value="F:serine-type endopeptidase activity"/>
    <property type="evidence" value="ECO:0007669"/>
    <property type="project" value="InterPro"/>
</dbReference>
<sequence>MVAPEPVSIDLSPHPEGPVKPIFIAAGVASVAMAIGGLALGDADWLIWNRTGSAPIGLYEITGRPYARGAWVSVSRESAEARWAQERGYVGENWPLIKQIAALPGAEICRENLDILIDGAPVATALQRDFEGRDMPEWQGCITLQPGEIFLLNDHPRSLDGRYLGATRLEDVDGVAVPVFTLSD</sequence>
<evidence type="ECO:0000313" key="3">
    <source>
        <dbReference type="EMBL" id="HAE27598.1"/>
    </source>
</evidence>
<accession>A0A3B9GYY8</accession>
<dbReference type="InterPro" id="IPR019533">
    <property type="entry name" value="Peptidase_S26"/>
</dbReference>
<evidence type="ECO:0000256" key="1">
    <source>
        <dbReference type="SAM" id="Phobius"/>
    </source>
</evidence>
<dbReference type="Proteomes" id="UP000259610">
    <property type="component" value="Unassembled WGS sequence"/>
</dbReference>
<reference evidence="3 4" key="1">
    <citation type="journal article" date="2018" name="Nat. Biotechnol.">
        <title>A standardized bacterial taxonomy based on genome phylogeny substantially revises the tree of life.</title>
        <authorList>
            <person name="Parks D.H."/>
            <person name="Chuvochina M."/>
            <person name="Waite D.W."/>
            <person name="Rinke C."/>
            <person name="Skarshewski A."/>
            <person name="Chaumeil P.A."/>
            <person name="Hugenholtz P."/>
        </authorList>
    </citation>
    <scope>NUCLEOTIDE SEQUENCE [LARGE SCALE GENOMIC DNA]</scope>
    <source>
        <strain evidence="3">UBA8733</strain>
    </source>
</reference>
<evidence type="ECO:0000313" key="4">
    <source>
        <dbReference type="Proteomes" id="UP000259610"/>
    </source>
</evidence>
<gene>
    <name evidence="3" type="ORF">DCG58_10590</name>
</gene>
<keyword evidence="1" id="KW-1133">Transmembrane helix</keyword>
<evidence type="ECO:0000259" key="2">
    <source>
        <dbReference type="Pfam" id="PF10502"/>
    </source>
</evidence>